<dbReference type="PROSITE" id="PS51737">
    <property type="entry name" value="RECOMBINASE_DNA_BIND"/>
    <property type="match status" value="1"/>
</dbReference>
<dbReference type="InterPro" id="IPR036162">
    <property type="entry name" value="Resolvase-like_N_sf"/>
</dbReference>
<feature type="domain" description="Recombinase" evidence="3">
    <location>
        <begin position="165"/>
        <end position="308"/>
    </location>
</feature>
<reference evidence="4 5" key="1">
    <citation type="submission" date="2010-12" db="EMBL/GenBank/DDBJ databases">
        <title>Complete sequence of Ethanoligenens harbinense YUAN-3.</title>
        <authorList>
            <person name="Lucas S."/>
            <person name="Copeland A."/>
            <person name="Lapidus A."/>
            <person name="Cheng J.-F."/>
            <person name="Bruce D."/>
            <person name="Goodwin L."/>
            <person name="Pitluck S."/>
            <person name="Chertkov O."/>
            <person name="Misra M."/>
            <person name="Detter J.C."/>
            <person name="Han C."/>
            <person name="Tapia R."/>
            <person name="Land M."/>
            <person name="Hauser L."/>
            <person name="Jeffries C."/>
            <person name="Kyrpides N."/>
            <person name="Ivanova N."/>
            <person name="Mikhailova N."/>
            <person name="Wang A."/>
            <person name="Mouttaki H."/>
            <person name="He Z."/>
            <person name="Zhou J."/>
            <person name="Hemme C.L."/>
            <person name="Woyke T."/>
        </authorList>
    </citation>
    <scope>NUCLEOTIDE SEQUENCE [LARGE SCALE GENOMIC DNA]</scope>
    <source>
        <strain evidence="5">DSM 18485 / JCM 12961 / CGMCC 1.5033 / YUAN-3</strain>
    </source>
</reference>
<dbReference type="GO" id="GO:0003677">
    <property type="term" value="F:DNA binding"/>
    <property type="evidence" value="ECO:0007669"/>
    <property type="project" value="InterPro"/>
</dbReference>
<dbReference type="HOGENOM" id="CLU_010686_18_2_9"/>
<evidence type="ECO:0000259" key="2">
    <source>
        <dbReference type="PROSITE" id="PS51736"/>
    </source>
</evidence>
<dbReference type="PANTHER" id="PTHR30461">
    <property type="entry name" value="DNA-INVERTASE FROM LAMBDOID PROPHAGE"/>
    <property type="match status" value="1"/>
</dbReference>
<evidence type="ECO:0000313" key="5">
    <source>
        <dbReference type="Proteomes" id="UP000001551"/>
    </source>
</evidence>
<dbReference type="Gene3D" id="3.40.50.1390">
    <property type="entry name" value="Resolvase, N-terminal catalytic domain"/>
    <property type="match status" value="1"/>
</dbReference>
<dbReference type="KEGG" id="eha:Ethha_1792"/>
<dbReference type="InterPro" id="IPR025378">
    <property type="entry name" value="DUF4368"/>
</dbReference>
<dbReference type="SMART" id="SM00857">
    <property type="entry name" value="Resolvase"/>
    <property type="match status" value="1"/>
</dbReference>
<proteinExistence type="predicted"/>
<dbReference type="EMBL" id="CP002400">
    <property type="protein sequence ID" value="ADU27317.1"/>
    <property type="molecule type" value="Genomic_DNA"/>
</dbReference>
<feature type="coiled-coil region" evidence="1">
    <location>
        <begin position="392"/>
        <end position="420"/>
    </location>
</feature>
<evidence type="ECO:0000313" key="4">
    <source>
        <dbReference type="EMBL" id="ADU27317.1"/>
    </source>
</evidence>
<dbReference type="Gene3D" id="3.90.1750.20">
    <property type="entry name" value="Putative Large Serine Recombinase, Chain B, Domain 2"/>
    <property type="match status" value="1"/>
</dbReference>
<accession>E6U9N1</accession>
<dbReference type="InterPro" id="IPR038109">
    <property type="entry name" value="DNA_bind_recomb_sf"/>
</dbReference>
<dbReference type="Pfam" id="PF13408">
    <property type="entry name" value="Zn_ribbon_recom"/>
    <property type="match status" value="1"/>
</dbReference>
<evidence type="ECO:0000256" key="1">
    <source>
        <dbReference type="SAM" id="Coils"/>
    </source>
</evidence>
<dbReference type="Pfam" id="PF07508">
    <property type="entry name" value="Recombinase"/>
    <property type="match status" value="1"/>
</dbReference>
<organism evidence="4 5">
    <name type="scientific">Ethanoligenens harbinense (strain DSM 18485 / JCM 12961 / CGMCC 1.5033 / YUAN-3)</name>
    <dbReference type="NCBI Taxonomy" id="663278"/>
    <lineage>
        <taxon>Bacteria</taxon>
        <taxon>Bacillati</taxon>
        <taxon>Bacillota</taxon>
        <taxon>Clostridia</taxon>
        <taxon>Eubacteriales</taxon>
        <taxon>Oscillospiraceae</taxon>
        <taxon>Ethanoligenens</taxon>
    </lineage>
</organism>
<dbReference type="InterPro" id="IPR025827">
    <property type="entry name" value="Zn_ribbon_recom_dom"/>
</dbReference>
<evidence type="ECO:0000259" key="3">
    <source>
        <dbReference type="PROSITE" id="PS51737"/>
    </source>
</evidence>
<keyword evidence="1" id="KW-0175">Coiled coil</keyword>
<dbReference type="InterPro" id="IPR006119">
    <property type="entry name" value="Resolv_N"/>
</dbReference>
<dbReference type="InterPro" id="IPR050639">
    <property type="entry name" value="SSR_resolvase"/>
</dbReference>
<dbReference type="InterPro" id="IPR011109">
    <property type="entry name" value="DNA_bind_recombinase_dom"/>
</dbReference>
<dbReference type="RefSeq" id="WP_013485668.1">
    <property type="nucleotide sequence ID" value="NC_014828.1"/>
</dbReference>
<dbReference type="PANTHER" id="PTHR30461:SF23">
    <property type="entry name" value="DNA RECOMBINASE-RELATED"/>
    <property type="match status" value="1"/>
</dbReference>
<dbReference type="Pfam" id="PF00239">
    <property type="entry name" value="Resolvase"/>
    <property type="match status" value="1"/>
</dbReference>
<dbReference type="GO" id="GO:0000150">
    <property type="term" value="F:DNA strand exchange activity"/>
    <property type="evidence" value="ECO:0007669"/>
    <property type="project" value="InterPro"/>
</dbReference>
<gene>
    <name evidence="4" type="ordered locus">Ethha_1792</name>
</gene>
<sequence>MQQTQTVNAGIYCRLSVDDGNLAESESIQTQKAMLTDYCRQHHFHIVDYFVDDGCSGTNFDRPEFQRMLAEIEAGRINTVICKDLSRFGRNYYEAGMYLDQYFVQRDIRFIAPGDNVDTSKGPLDLSVPVLNMMNDFYARGISQKTKAAKITRAKQGMFIGSKAPYGYCKDPADKHHLLVDEEAAAVVRRIFAMAADGQGYNRIARALHAEGIPNPMSYFNEKHPDYFKSPYWKRDTQWHVTSIQKILENPVYLGCMAQCRVGNKTMKGKTVKKPREDWIVVENTHEALVTAEQWELVHRQLAIKRRARKDGEPQMFAGLLYCSDCGSALSFSTVHRKTKPDGGRYKCWLYMRHGKEACTSHYISLDQISAVVLNDIRKQARYACLYRDTFLKKLKAAMAEQESQSLKQQEKEDAKMRKRIAALDGIIKKLLEQNASGAITDERFAALTAEYENEQAGLKETLTAHEQAAQAVREAAENAERFTQVIKDYTDLHFLDSRILHTLIQRIEVYPRQVDEQGCRTQRVDICYNFIGMTEIEL</sequence>
<dbReference type="Pfam" id="PF14287">
    <property type="entry name" value="DUF4368"/>
    <property type="match status" value="1"/>
</dbReference>
<dbReference type="eggNOG" id="COG1961">
    <property type="taxonomic scope" value="Bacteria"/>
</dbReference>
<dbReference type="Proteomes" id="UP000001551">
    <property type="component" value="Chromosome"/>
</dbReference>
<name>E6U9N1_ETHHY</name>
<dbReference type="STRING" id="663278.Ethha_1792"/>
<dbReference type="SUPFAM" id="SSF53041">
    <property type="entry name" value="Resolvase-like"/>
    <property type="match status" value="1"/>
</dbReference>
<keyword evidence="5" id="KW-1185">Reference proteome</keyword>
<feature type="domain" description="Resolvase/invertase-type recombinase catalytic" evidence="2">
    <location>
        <begin position="8"/>
        <end position="157"/>
    </location>
</feature>
<protein>
    <submittedName>
        <fullName evidence="4">Recombinase</fullName>
    </submittedName>
</protein>
<dbReference type="AlphaFoldDB" id="E6U9N1"/>
<dbReference type="PROSITE" id="PS51736">
    <property type="entry name" value="RECOMBINASES_3"/>
    <property type="match status" value="1"/>
</dbReference>